<feature type="transmembrane region" description="Helical" evidence="4">
    <location>
        <begin position="184"/>
        <end position="203"/>
    </location>
</feature>
<evidence type="ECO:0000256" key="3">
    <source>
        <dbReference type="ARBA" id="ARBA00023012"/>
    </source>
</evidence>
<dbReference type="Gene3D" id="3.30.565.10">
    <property type="entry name" value="Histidine kinase-like ATPase, C-terminal domain"/>
    <property type="match status" value="1"/>
</dbReference>
<keyword evidence="4" id="KW-0472">Membrane</keyword>
<dbReference type="Pfam" id="PF04024">
    <property type="entry name" value="PspC"/>
    <property type="match status" value="1"/>
</dbReference>
<keyword evidence="1" id="KW-0808">Transferase</keyword>
<dbReference type="InterPro" id="IPR036890">
    <property type="entry name" value="HATPase_C_sf"/>
</dbReference>
<dbReference type="SUPFAM" id="SSF55874">
    <property type="entry name" value="ATPase domain of HSP90 chaperone/DNA topoisomerase II/histidine kinase"/>
    <property type="match status" value="1"/>
</dbReference>
<comment type="caution">
    <text evidence="7">The sequence shown here is derived from an EMBL/GenBank/DDBJ whole genome shotgun (WGS) entry which is preliminary data.</text>
</comment>
<keyword evidence="4" id="KW-1133">Transmembrane helix</keyword>
<gene>
    <name evidence="7" type="ORF">GCM10023353_09220</name>
</gene>
<sequence length="436" mass="46094">MTTERPPTRIPQPAPYPAVRPLRRRQRSVLGGVAGGVADHLGVDATKVRVVFALLAVLGGAGIVAYALLWIFMRPSAQGGTTSSAERRRATGLIVLGVAGAFASSWLLSGSAASVIVPIVVVGIGAALVWREFDADGPRSIIGMPRHPTALTWARVVAGVSLVVVGLGVVVLAQVDLASLRSSLLAVVVTLVGVGLLSVPIWLRMVRTLNEERAARIRDAEREEIASHLHDSVLQTLALIQKQPGDPQQVLRLARSQERELRQWLFGGTRTAQDSLIEALRAACAEVEDHYGVTIDPVFVGEIDAASRSADDGARPSCQALVAAAREALVNAAKHSGAQRVDLYAEGQAPPEAAANDERMRVSVFVRDRGVGFDPDAIPADRKGVTGSIRARIARHGGAAEIRSGSERGTEVRLTMPFAVPRAAENRIGDEGAVSG</sequence>
<dbReference type="GO" id="GO:0005524">
    <property type="term" value="F:ATP binding"/>
    <property type="evidence" value="ECO:0007669"/>
    <property type="project" value="UniProtKB-KW"/>
</dbReference>
<protein>
    <submittedName>
        <fullName evidence="7">ATP-binding protein</fullName>
    </submittedName>
</protein>
<dbReference type="PANTHER" id="PTHR24421:SF61">
    <property type="entry name" value="OXYGEN SENSOR HISTIDINE KINASE NREB"/>
    <property type="match status" value="1"/>
</dbReference>
<feature type="domain" description="Phage shock protein PspC N-terminal" evidence="6">
    <location>
        <begin position="22"/>
        <end position="74"/>
    </location>
</feature>
<feature type="transmembrane region" description="Helical" evidence="4">
    <location>
        <begin position="115"/>
        <end position="133"/>
    </location>
</feature>
<dbReference type="Pfam" id="PF02518">
    <property type="entry name" value="HATPase_c"/>
    <property type="match status" value="1"/>
</dbReference>
<keyword evidence="4" id="KW-0812">Transmembrane</keyword>
<dbReference type="InterPro" id="IPR007168">
    <property type="entry name" value="Phageshock_PspC_N"/>
</dbReference>
<feature type="transmembrane region" description="Helical" evidence="4">
    <location>
        <begin position="50"/>
        <end position="72"/>
    </location>
</feature>
<dbReference type="PANTHER" id="PTHR24421">
    <property type="entry name" value="NITRATE/NITRITE SENSOR PROTEIN NARX-RELATED"/>
    <property type="match status" value="1"/>
</dbReference>
<dbReference type="RefSeq" id="WP_372435215.1">
    <property type="nucleotide sequence ID" value="NZ_BAABKQ010000001.1"/>
</dbReference>
<keyword evidence="8" id="KW-1185">Reference proteome</keyword>
<feature type="transmembrane region" description="Helical" evidence="4">
    <location>
        <begin position="153"/>
        <end position="172"/>
    </location>
</feature>
<evidence type="ECO:0000256" key="1">
    <source>
        <dbReference type="ARBA" id="ARBA00022679"/>
    </source>
</evidence>
<proteinExistence type="predicted"/>
<dbReference type="Proteomes" id="UP001500839">
    <property type="component" value="Unassembled WGS sequence"/>
</dbReference>
<evidence type="ECO:0000256" key="4">
    <source>
        <dbReference type="SAM" id="Phobius"/>
    </source>
</evidence>
<keyword evidence="7" id="KW-0547">Nucleotide-binding</keyword>
<reference evidence="8" key="1">
    <citation type="journal article" date="2019" name="Int. J. Syst. Evol. Microbiol.">
        <title>The Global Catalogue of Microorganisms (GCM) 10K type strain sequencing project: providing services to taxonomists for standard genome sequencing and annotation.</title>
        <authorList>
            <consortium name="The Broad Institute Genomics Platform"/>
            <consortium name="The Broad Institute Genome Sequencing Center for Infectious Disease"/>
            <person name="Wu L."/>
            <person name="Ma J."/>
        </authorList>
    </citation>
    <scope>NUCLEOTIDE SEQUENCE [LARGE SCALE GENOMIC DNA]</scope>
    <source>
        <strain evidence="8">JCM 18542</strain>
    </source>
</reference>
<evidence type="ECO:0000259" key="6">
    <source>
        <dbReference type="Pfam" id="PF04024"/>
    </source>
</evidence>
<keyword evidence="2" id="KW-0418">Kinase</keyword>
<evidence type="ECO:0000313" key="8">
    <source>
        <dbReference type="Proteomes" id="UP001500839"/>
    </source>
</evidence>
<dbReference type="EMBL" id="BAABKQ010000001">
    <property type="protein sequence ID" value="GAA4807807.1"/>
    <property type="molecule type" value="Genomic_DNA"/>
</dbReference>
<feature type="domain" description="Histidine kinase/HSP90-like ATPase" evidence="5">
    <location>
        <begin position="321"/>
        <end position="419"/>
    </location>
</feature>
<dbReference type="InterPro" id="IPR003594">
    <property type="entry name" value="HATPase_dom"/>
</dbReference>
<keyword evidence="7" id="KW-0067">ATP-binding</keyword>
<evidence type="ECO:0000259" key="5">
    <source>
        <dbReference type="Pfam" id="PF02518"/>
    </source>
</evidence>
<name>A0ABP9CC13_9ACTN</name>
<evidence type="ECO:0000313" key="7">
    <source>
        <dbReference type="EMBL" id="GAA4807807.1"/>
    </source>
</evidence>
<organism evidence="7 8">
    <name type="scientific">Tomitella cavernea</name>
    <dbReference type="NCBI Taxonomy" id="1387982"/>
    <lineage>
        <taxon>Bacteria</taxon>
        <taxon>Bacillati</taxon>
        <taxon>Actinomycetota</taxon>
        <taxon>Actinomycetes</taxon>
        <taxon>Mycobacteriales</taxon>
        <taxon>Tomitella</taxon>
    </lineage>
</organism>
<keyword evidence="3" id="KW-0902">Two-component regulatory system</keyword>
<evidence type="ECO:0000256" key="2">
    <source>
        <dbReference type="ARBA" id="ARBA00022777"/>
    </source>
</evidence>
<dbReference type="InterPro" id="IPR050482">
    <property type="entry name" value="Sensor_HK_TwoCompSys"/>
</dbReference>
<accession>A0ABP9CC13</accession>